<accession>A0ABN9A2G4</accession>
<proteinExistence type="predicted"/>
<name>A0ABN9A2G4_RANTA</name>
<organism evidence="1 2">
    <name type="scientific">Rangifer tarandus platyrhynchus</name>
    <name type="common">Svalbard reindeer</name>
    <dbReference type="NCBI Taxonomy" id="3082113"/>
    <lineage>
        <taxon>Eukaryota</taxon>
        <taxon>Metazoa</taxon>
        <taxon>Chordata</taxon>
        <taxon>Craniata</taxon>
        <taxon>Vertebrata</taxon>
        <taxon>Euteleostomi</taxon>
        <taxon>Mammalia</taxon>
        <taxon>Eutheria</taxon>
        <taxon>Laurasiatheria</taxon>
        <taxon>Artiodactyla</taxon>
        <taxon>Ruminantia</taxon>
        <taxon>Pecora</taxon>
        <taxon>Cervidae</taxon>
        <taxon>Odocoileinae</taxon>
        <taxon>Rangifer</taxon>
    </lineage>
</organism>
<protein>
    <submittedName>
        <fullName evidence="1">Uncharacterized protein</fullName>
    </submittedName>
</protein>
<evidence type="ECO:0000313" key="2">
    <source>
        <dbReference type="Proteomes" id="UP001176941"/>
    </source>
</evidence>
<dbReference type="Proteomes" id="UP001176941">
    <property type="component" value="Chromosome 9"/>
</dbReference>
<evidence type="ECO:0000313" key="1">
    <source>
        <dbReference type="EMBL" id="CAI9179968.1"/>
    </source>
</evidence>
<dbReference type="EMBL" id="OX459945">
    <property type="protein sequence ID" value="CAI9179968.1"/>
    <property type="molecule type" value="Genomic_DNA"/>
</dbReference>
<sequence>MGPPPLLRMRSLGGRDELSLSWACCAPGHEELALLQLAPRVRARRLTFRVSRAGRIPPPPAGNLSPQAGLIPPTCSCRKPPPPGSLHSCLRGASWLRAHLRLACLGAP</sequence>
<reference evidence="1" key="1">
    <citation type="submission" date="2023-04" db="EMBL/GenBank/DDBJ databases">
        <authorList>
            <consortium name="ELIXIR-Norway"/>
        </authorList>
    </citation>
    <scope>NUCLEOTIDE SEQUENCE [LARGE SCALE GENOMIC DNA]</scope>
</reference>
<keyword evidence="2" id="KW-1185">Reference proteome</keyword>
<gene>
    <name evidence="1" type="ORF">MRATA1EN1_LOCUS28930</name>
</gene>